<accession>A0ABX5VHL0</accession>
<name>A0ABX5VHL0_9BURK</name>
<dbReference type="InterPro" id="IPR053861">
    <property type="entry name" value="Phage_Mu_Gp45_N"/>
</dbReference>
<dbReference type="NCBIfam" id="TIGR01644">
    <property type="entry name" value="phage_P2_V"/>
    <property type="match status" value="1"/>
</dbReference>
<dbReference type="InterPro" id="IPR014462">
    <property type="entry name" value="Phage_Mu_Gp45"/>
</dbReference>
<dbReference type="InterPro" id="IPR013046">
    <property type="entry name" value="GpV/Gp45"/>
</dbReference>
<sequence>MSGRLDDIMARGVVSAADGTKKMRAVQVRLLADEVRDDLEHVEPYGFTSEPKDDEQPEAFALFFGGDRSHGIVFCVADRRFRLKNLKPGEVALYDDLGQKIYLTRDGIVIETPGELTATVAKNATVTVGGDLSAEVAGDATLKASSVKLDTPATTLTGTLTVQGLITGQGGMAISGGSGASVTGDLTTTGDVKAGSISLKTHTHTEQGDGAETSGPH</sequence>
<dbReference type="PIRSF" id="PIRSF012337">
    <property type="entry name" value="gp45"/>
    <property type="match status" value="1"/>
</dbReference>
<protein>
    <submittedName>
        <fullName evidence="3">Phage baseplate assembly protein V</fullName>
    </submittedName>
</protein>
<evidence type="ECO:0000313" key="4">
    <source>
        <dbReference type="Proteomes" id="UP000308889"/>
    </source>
</evidence>
<feature type="region of interest" description="Disordered" evidence="1">
    <location>
        <begin position="197"/>
        <end position="217"/>
    </location>
</feature>
<dbReference type="Proteomes" id="UP000308889">
    <property type="component" value="Chromosome"/>
</dbReference>
<keyword evidence="4" id="KW-1185">Reference proteome</keyword>
<organism evidence="3 4">
    <name type="scientific">Sutterella faecalis</name>
    <dbReference type="NCBI Taxonomy" id="2584944"/>
    <lineage>
        <taxon>Bacteria</taxon>
        <taxon>Pseudomonadati</taxon>
        <taxon>Pseudomonadota</taxon>
        <taxon>Betaproteobacteria</taxon>
        <taxon>Burkholderiales</taxon>
        <taxon>Sutterellaceae</taxon>
        <taxon>Sutterella</taxon>
    </lineage>
</organism>
<dbReference type="Pfam" id="PF06890">
    <property type="entry name" value="Phage_Mu_Gp45"/>
    <property type="match status" value="1"/>
</dbReference>
<dbReference type="EMBL" id="CP040882">
    <property type="protein sequence ID" value="QDA55588.1"/>
    <property type="molecule type" value="Genomic_DNA"/>
</dbReference>
<evidence type="ECO:0000259" key="2">
    <source>
        <dbReference type="Pfam" id="PF06890"/>
    </source>
</evidence>
<evidence type="ECO:0000313" key="3">
    <source>
        <dbReference type="EMBL" id="QDA55588.1"/>
    </source>
</evidence>
<gene>
    <name evidence="3" type="ORF">FG381_11960</name>
</gene>
<evidence type="ECO:0000256" key="1">
    <source>
        <dbReference type="SAM" id="MobiDB-lite"/>
    </source>
</evidence>
<feature type="domain" description="Bacteriophage Mu Gp45 N-terminal" evidence="2">
    <location>
        <begin position="11"/>
        <end position="80"/>
    </location>
</feature>
<reference evidence="4" key="1">
    <citation type="submission" date="2019-06" db="EMBL/GenBank/DDBJ databases">
        <authorList>
            <person name="Oh B.S."/>
        </authorList>
    </citation>
    <scope>NUCLEOTIDE SEQUENCE [LARGE SCALE GENOMIC DNA]</scope>
    <source>
        <strain evidence="4">KGMB03119</strain>
    </source>
</reference>
<proteinExistence type="predicted"/>